<evidence type="ECO:0000313" key="5">
    <source>
        <dbReference type="Proteomes" id="UP000867740"/>
    </source>
</evidence>
<comment type="similarity">
    <text evidence="1">Belongs to the MobA/MobL family.</text>
</comment>
<sequence length="356" mass="42579">MAIFHLSFKVLTRITKEGKSKSSVYLAAYNCRLKLTDEKTGKVFNYTKKQDLYKHGILLPEQAPDRFRNRSHLWNEVERMEKRKDSQLCRYFIIALPKDITPEKNEELLKDYLNKYFIAKGMIADYAIHDIKSGNPHAHVMLTMRKVNKNGFLNKKSREWNDPKLVEVWRRAWAVLVNKKLRENKVADTITNLSHLRQKELFIYKAKEEIKKGYLKKAEKFIRGVNILNKKPPRRRRSRNEYINLNNNTVKNNGVRERLRQQIKQKEENQQKNKWLGLFFSKFMLKLKNSVNKNKQNIELTEIEFYKNMKIDKEDVKENLDLEQDIKEEINRGDCYEFNKKNYISHAAKRPGIRNK</sequence>
<feature type="domain" description="MobA/MobL protein" evidence="3">
    <location>
        <begin position="21"/>
        <end position="198"/>
    </location>
</feature>
<dbReference type="NCBIfam" id="NF041496">
    <property type="entry name" value="MobQ"/>
    <property type="match status" value="1"/>
</dbReference>
<dbReference type="InterPro" id="IPR005053">
    <property type="entry name" value="MobA_MobL"/>
</dbReference>
<dbReference type="AlphaFoldDB" id="A0A9P3TE27"/>
<dbReference type="RefSeq" id="WP_052958941.1">
    <property type="nucleotide sequence ID" value="NZ_CABMNU010000005.1"/>
</dbReference>
<reference evidence="4" key="2">
    <citation type="submission" date="2020-10" db="EMBL/GenBank/DDBJ databases">
        <authorList>
            <consortium name="NCBI Pathogen Detection Project"/>
        </authorList>
    </citation>
    <scope>NUCLEOTIDE SEQUENCE</scope>
    <source>
        <strain evidence="4">CAVp300</strain>
    </source>
</reference>
<accession>A0A9P3TE27</accession>
<dbReference type="Gene3D" id="3.30.930.30">
    <property type="match status" value="1"/>
</dbReference>
<organism evidence="4 5">
    <name type="scientific">Kluyvera intermedia</name>
    <name type="common">Enterobacter intermedius</name>
    <dbReference type="NCBI Taxonomy" id="61648"/>
    <lineage>
        <taxon>Bacteria</taxon>
        <taxon>Pseudomonadati</taxon>
        <taxon>Pseudomonadota</taxon>
        <taxon>Gammaproteobacteria</taxon>
        <taxon>Enterobacterales</taxon>
        <taxon>Enterobacteriaceae</taxon>
        <taxon>Kluyvera</taxon>
    </lineage>
</organism>
<protein>
    <submittedName>
        <fullName evidence="4">MobA/MobL family protein</fullName>
    </submittedName>
</protein>
<evidence type="ECO:0000259" key="3">
    <source>
        <dbReference type="Pfam" id="PF03389"/>
    </source>
</evidence>
<evidence type="ECO:0000256" key="1">
    <source>
        <dbReference type="ARBA" id="ARBA00010873"/>
    </source>
</evidence>
<comment type="caution">
    <text evidence="4">The sequence shown here is derived from an EMBL/GenBank/DDBJ whole genome shotgun (WGS) entry which is preliminary data.</text>
</comment>
<dbReference type="Pfam" id="PF03389">
    <property type="entry name" value="MobA_MobL"/>
    <property type="match status" value="1"/>
</dbReference>
<dbReference type="EMBL" id="DACSUM010000088">
    <property type="protein sequence ID" value="HAT3585004.1"/>
    <property type="molecule type" value="Genomic_DNA"/>
</dbReference>
<evidence type="ECO:0000313" key="4">
    <source>
        <dbReference type="EMBL" id="HAT3585004.1"/>
    </source>
</evidence>
<dbReference type="Proteomes" id="UP000867740">
    <property type="component" value="Unassembled WGS sequence"/>
</dbReference>
<gene>
    <name evidence="4" type="ORF">I8531_005417</name>
</gene>
<keyword evidence="2" id="KW-0184">Conjugation</keyword>
<name>A0A9P3TE27_KLUIN</name>
<reference evidence="4" key="1">
    <citation type="journal article" date="2018" name="Genome Biol.">
        <title>SKESA: strategic k-mer extension for scrupulous assemblies.</title>
        <authorList>
            <person name="Souvorov A."/>
            <person name="Agarwala R."/>
            <person name="Lipman D.J."/>
        </authorList>
    </citation>
    <scope>NUCLEOTIDE SEQUENCE</scope>
    <source>
        <strain evidence="4">CAVp300</strain>
    </source>
</reference>
<evidence type="ECO:0000256" key="2">
    <source>
        <dbReference type="ARBA" id="ARBA00022971"/>
    </source>
</evidence>
<proteinExistence type="inferred from homology"/>